<keyword evidence="4" id="KW-1185">Reference proteome</keyword>
<feature type="domain" description="Resolvase/invertase-type recombinase catalytic" evidence="1">
    <location>
        <begin position="19"/>
        <end position="167"/>
    </location>
</feature>
<dbReference type="CDD" id="cd00338">
    <property type="entry name" value="Ser_Recombinase"/>
    <property type="match status" value="1"/>
</dbReference>
<dbReference type="KEGG" id="ain:Acin_1876"/>
<name>G4Q419_ACIIR</name>
<sequence length="588" mass="68132">MKKITRVSRPMPTITRRKKVAAYARVSVESERMNHSLSAQISYYNGLIQRNPEWEFAGVYADDGISGTTIDKRKGFKQMLADCEAGKIDIILTKSIQRFARNTVDLLTTVRHLKDLGIEVRFEKEHIRSLTGDGELMLSILASFAQEESRSISENVKWATRKRFAKGIPNGRFRIYGYRWNDDQLVVEPKEAAIVRLIYDNFLKGLSAESTEKQLEQMGIKSYNGKHFGNAAVRGILQNITYTGNMLFQKAYIADPITGKAKINHGELPQYFVENTHEAIIPMETYKKVKEEIERRRELGALANWSINTCCFTSKIKCGICGKSYVHSIRRDQKKENVWTCISHKERGRTCRSKGAIPQKVLVKECTEVLGLSEFDENVFLNQVDIIVVPEHHVMVFHMKNGEQITRQWVSTARKDAWTSERRKEWGERHKLKSTNPNRKIFNEFTGFIKCGKCGENYRSQQTTYSDGKKERYWRCAGICGNEAIKDSTMKKLTASVLGLDTFNEGKMDESLEKAVVLNGEITFHFKDGHTETRQYRERKRGIRHSEAYRAYMHEIMQYAKRKDPEAKKIMLALKEEWKREDNRWQKQ</sequence>
<dbReference type="GO" id="GO:0000150">
    <property type="term" value="F:DNA strand exchange activity"/>
    <property type="evidence" value="ECO:0007669"/>
    <property type="project" value="InterPro"/>
</dbReference>
<dbReference type="AlphaFoldDB" id="G4Q419"/>
<dbReference type="Pfam" id="PF13408">
    <property type="entry name" value="Zn_ribbon_recom"/>
    <property type="match status" value="2"/>
</dbReference>
<evidence type="ECO:0000259" key="2">
    <source>
        <dbReference type="PROSITE" id="PS51737"/>
    </source>
</evidence>
<organism evidence="3 4">
    <name type="scientific">Acidaminococcus intestini (strain RyC-MR95)</name>
    <dbReference type="NCBI Taxonomy" id="568816"/>
    <lineage>
        <taxon>Bacteria</taxon>
        <taxon>Bacillati</taxon>
        <taxon>Bacillota</taxon>
        <taxon>Negativicutes</taxon>
        <taxon>Acidaminococcales</taxon>
        <taxon>Acidaminococcaceae</taxon>
        <taxon>Acidaminococcus</taxon>
    </lineage>
</organism>
<dbReference type="STRING" id="568816.Acin_1876"/>
<evidence type="ECO:0000313" key="3">
    <source>
        <dbReference type="EMBL" id="AEQ23085.1"/>
    </source>
</evidence>
<reference evidence="3 4" key="1">
    <citation type="journal article" date="2011" name="J. Bacteriol.">
        <title>Complete genome sequence of Acidaminococcus intestini RYC-MR95, a Gram-negative bacterium from the phylum Firmicutes.</title>
        <authorList>
            <person name="D'Auria G."/>
            <person name="Galan J.C."/>
            <person name="Rodriguez-Alcayna M."/>
            <person name="Moya A."/>
            <person name="Baquero F."/>
            <person name="Latorre A."/>
        </authorList>
    </citation>
    <scope>NUCLEOTIDE SEQUENCE [LARGE SCALE GENOMIC DNA]</scope>
    <source>
        <strain evidence="3 4">RyC-MR95</strain>
    </source>
</reference>
<dbReference type="PATRIC" id="fig|568816.4.peg.1820"/>
<dbReference type="PROSITE" id="PS51737">
    <property type="entry name" value="RECOMBINASE_DNA_BIND"/>
    <property type="match status" value="1"/>
</dbReference>
<dbReference type="Pfam" id="PF00239">
    <property type="entry name" value="Resolvase"/>
    <property type="match status" value="1"/>
</dbReference>
<dbReference type="InterPro" id="IPR036162">
    <property type="entry name" value="Resolvase-like_N_sf"/>
</dbReference>
<evidence type="ECO:0000259" key="1">
    <source>
        <dbReference type="PROSITE" id="PS51736"/>
    </source>
</evidence>
<dbReference type="eggNOG" id="COG1961">
    <property type="taxonomic scope" value="Bacteria"/>
</dbReference>
<proteinExistence type="predicted"/>
<dbReference type="Gene3D" id="3.40.50.1390">
    <property type="entry name" value="Resolvase, N-terminal catalytic domain"/>
    <property type="match status" value="1"/>
</dbReference>
<dbReference type="Gene3D" id="3.90.1750.20">
    <property type="entry name" value="Putative Large Serine Recombinase, Chain B, Domain 2"/>
    <property type="match status" value="1"/>
</dbReference>
<feature type="domain" description="Recombinase" evidence="2">
    <location>
        <begin position="175"/>
        <end position="299"/>
    </location>
</feature>
<dbReference type="GO" id="GO:0003677">
    <property type="term" value="F:DNA binding"/>
    <property type="evidence" value="ECO:0007669"/>
    <property type="project" value="InterPro"/>
</dbReference>
<dbReference type="InterPro" id="IPR006119">
    <property type="entry name" value="Resolv_N"/>
</dbReference>
<dbReference type="SMART" id="SM00857">
    <property type="entry name" value="Resolvase"/>
    <property type="match status" value="1"/>
</dbReference>
<dbReference type="PROSITE" id="PS51736">
    <property type="entry name" value="RECOMBINASES_3"/>
    <property type="match status" value="1"/>
</dbReference>
<dbReference type="InterPro" id="IPR038109">
    <property type="entry name" value="DNA_bind_recomb_sf"/>
</dbReference>
<dbReference type="InterPro" id="IPR025827">
    <property type="entry name" value="Zn_ribbon_recom_dom"/>
</dbReference>
<dbReference type="InParanoid" id="G4Q419"/>
<dbReference type="Pfam" id="PF07508">
    <property type="entry name" value="Recombinase"/>
    <property type="match status" value="1"/>
</dbReference>
<protein>
    <submittedName>
        <fullName evidence="3">Site-specific recombinase</fullName>
    </submittedName>
</protein>
<dbReference type="InterPro" id="IPR011109">
    <property type="entry name" value="DNA_bind_recombinase_dom"/>
</dbReference>
<dbReference type="EMBL" id="CP003058">
    <property type="protein sequence ID" value="AEQ23085.1"/>
    <property type="molecule type" value="Genomic_DNA"/>
</dbReference>
<dbReference type="PANTHER" id="PTHR30461">
    <property type="entry name" value="DNA-INVERTASE FROM LAMBDOID PROPHAGE"/>
    <property type="match status" value="1"/>
</dbReference>
<dbReference type="SUPFAM" id="SSF53041">
    <property type="entry name" value="Resolvase-like"/>
    <property type="match status" value="1"/>
</dbReference>
<dbReference type="InterPro" id="IPR050639">
    <property type="entry name" value="SSR_resolvase"/>
</dbReference>
<dbReference type="Proteomes" id="UP000007093">
    <property type="component" value="Chromosome"/>
</dbReference>
<accession>G4Q419</accession>
<dbReference type="PANTHER" id="PTHR30461:SF23">
    <property type="entry name" value="DNA RECOMBINASE-RELATED"/>
    <property type="match status" value="1"/>
</dbReference>
<dbReference type="RefSeq" id="WP_014128881.1">
    <property type="nucleotide sequence ID" value="NC_016077.1"/>
</dbReference>
<dbReference type="HOGENOM" id="CLU_010686_0_5_9"/>
<gene>
    <name evidence="3" type="ordered locus">Acin_1876</name>
</gene>
<evidence type="ECO:0000313" key="4">
    <source>
        <dbReference type="Proteomes" id="UP000007093"/>
    </source>
</evidence>